<dbReference type="InterPro" id="IPR000326">
    <property type="entry name" value="PAP2/HPO"/>
</dbReference>
<accession>A0A561DXN2</accession>
<feature type="transmembrane region" description="Helical" evidence="1">
    <location>
        <begin position="49"/>
        <end position="70"/>
    </location>
</feature>
<dbReference type="Gene3D" id="1.20.144.10">
    <property type="entry name" value="Phosphatidic acid phosphatase type 2/haloperoxidase"/>
    <property type="match status" value="1"/>
</dbReference>
<dbReference type="Pfam" id="PF01569">
    <property type="entry name" value="PAP2"/>
    <property type="match status" value="1"/>
</dbReference>
<keyword evidence="1" id="KW-0812">Transmembrane</keyword>
<keyword evidence="1" id="KW-0472">Membrane</keyword>
<reference evidence="3 4" key="1">
    <citation type="submission" date="2019-06" db="EMBL/GenBank/DDBJ databases">
        <title>Sorghum-associated microbial communities from plants grown in Nebraska, USA.</title>
        <authorList>
            <person name="Schachtman D."/>
        </authorList>
    </citation>
    <scope>NUCLEOTIDE SEQUENCE [LARGE SCALE GENOMIC DNA]</scope>
    <source>
        <strain evidence="3 4">2482</strain>
    </source>
</reference>
<dbReference type="PANTHER" id="PTHR14969">
    <property type="entry name" value="SPHINGOSINE-1-PHOSPHATE PHOSPHOHYDROLASE"/>
    <property type="match status" value="1"/>
</dbReference>
<dbReference type="SUPFAM" id="SSF48317">
    <property type="entry name" value="Acid phosphatase/Vanadium-dependent haloperoxidase"/>
    <property type="match status" value="1"/>
</dbReference>
<evidence type="ECO:0000256" key="1">
    <source>
        <dbReference type="SAM" id="Phobius"/>
    </source>
</evidence>
<sequence length="167" mass="18803">MDVKLFHLINLLSGRHLIIDKLMILISKKMKFVFFIILVILLFKKRNVTIEAVVSIMISLFLHFIIKLFYFKPRPFIEGRVGILTPSKVDSSFPSKHTLIAFAVSTIVQFNQRILGSIMLGFSFLTGLSRIWLGHHYPSDIAGSAVLGSFTSAIIHKLLKGNGNEST</sequence>
<feature type="transmembrane region" description="Helical" evidence="1">
    <location>
        <begin position="114"/>
        <end position="135"/>
    </location>
</feature>
<keyword evidence="1" id="KW-1133">Transmembrane helix</keyword>
<protein>
    <submittedName>
        <fullName evidence="3">Undecaprenyl-diphosphatase</fullName>
    </submittedName>
</protein>
<name>A0A561DXN2_9BACI</name>
<dbReference type="GO" id="GO:0050380">
    <property type="term" value="F:undecaprenyl-diphosphatase activity"/>
    <property type="evidence" value="ECO:0007669"/>
    <property type="project" value="InterPro"/>
</dbReference>
<dbReference type="RefSeq" id="WP_144561834.1">
    <property type="nucleotide sequence ID" value="NZ_VIVN01000001.1"/>
</dbReference>
<dbReference type="InterPro" id="IPR033879">
    <property type="entry name" value="UPP_Pase"/>
</dbReference>
<dbReference type="GO" id="GO:0005886">
    <property type="term" value="C:plasma membrane"/>
    <property type="evidence" value="ECO:0007669"/>
    <property type="project" value="InterPro"/>
</dbReference>
<dbReference type="Proteomes" id="UP000319671">
    <property type="component" value="Unassembled WGS sequence"/>
</dbReference>
<dbReference type="PANTHER" id="PTHR14969:SF58">
    <property type="entry name" value="UNDECAPRENYL-DIPHOSPHATASE BCRC"/>
    <property type="match status" value="1"/>
</dbReference>
<dbReference type="CDD" id="cd03385">
    <property type="entry name" value="PAP2_BcrC_like"/>
    <property type="match status" value="1"/>
</dbReference>
<evidence type="ECO:0000313" key="3">
    <source>
        <dbReference type="EMBL" id="TWE08082.1"/>
    </source>
</evidence>
<evidence type="ECO:0000259" key="2">
    <source>
        <dbReference type="SMART" id="SM00014"/>
    </source>
</evidence>
<dbReference type="InterPro" id="IPR036938">
    <property type="entry name" value="PAP2/HPO_sf"/>
</dbReference>
<feature type="domain" description="Phosphatidic acid phosphatase type 2/haloperoxidase" evidence="2">
    <location>
        <begin position="49"/>
        <end position="156"/>
    </location>
</feature>
<organism evidence="3 4">
    <name type="scientific">Neobacillus bataviensis</name>
    <dbReference type="NCBI Taxonomy" id="220685"/>
    <lineage>
        <taxon>Bacteria</taxon>
        <taxon>Bacillati</taxon>
        <taxon>Bacillota</taxon>
        <taxon>Bacilli</taxon>
        <taxon>Bacillales</taxon>
        <taxon>Bacillaceae</taxon>
        <taxon>Neobacillus</taxon>
    </lineage>
</organism>
<proteinExistence type="predicted"/>
<evidence type="ECO:0000313" key="4">
    <source>
        <dbReference type="Proteomes" id="UP000319671"/>
    </source>
</evidence>
<dbReference type="EMBL" id="VIVN01000001">
    <property type="protein sequence ID" value="TWE08082.1"/>
    <property type="molecule type" value="Genomic_DNA"/>
</dbReference>
<gene>
    <name evidence="3" type="ORF">FB550_10196</name>
</gene>
<dbReference type="AlphaFoldDB" id="A0A561DXN2"/>
<feature type="transmembrane region" description="Helical" evidence="1">
    <location>
        <begin position="22"/>
        <end position="43"/>
    </location>
</feature>
<comment type="caution">
    <text evidence="3">The sequence shown here is derived from an EMBL/GenBank/DDBJ whole genome shotgun (WGS) entry which is preliminary data.</text>
</comment>
<keyword evidence="4" id="KW-1185">Reference proteome</keyword>
<dbReference type="SMART" id="SM00014">
    <property type="entry name" value="acidPPc"/>
    <property type="match status" value="1"/>
</dbReference>